<geneLocation type="plasmid" evidence="3">
    <name>unnamed1</name>
</geneLocation>
<evidence type="ECO:0000313" key="2">
    <source>
        <dbReference type="EMBL" id="ANU12321.1"/>
    </source>
</evidence>
<name>A0ABN4RJX7_9BACL</name>
<keyword evidence="1" id="KW-0614">Plasmid</keyword>
<dbReference type="EMBL" id="CP016535">
    <property type="protein sequence ID" value="ANU12321.1"/>
    <property type="molecule type" value="Genomic_DNA"/>
</dbReference>
<keyword evidence="3" id="KW-1185">Reference proteome</keyword>
<reference evidence="1" key="2">
    <citation type="submission" date="2016-10" db="EMBL/GenBank/DDBJ databases">
        <authorList>
            <person name="See-Too W.S."/>
        </authorList>
    </citation>
    <scope>NUCLEOTIDE SEQUENCE</scope>
    <source>
        <strain evidence="1 3">DSM 14505</strain>
        <plasmid evidence="1">pPA05-1</plasmid>
        <plasmid evidence="3">unnamed1</plasmid>
    </source>
</reference>
<evidence type="ECO:0000313" key="3">
    <source>
        <dbReference type="Proteomes" id="UP000092661"/>
    </source>
</evidence>
<evidence type="ECO:0000313" key="1">
    <source>
        <dbReference type="EMBL" id="ANU12301.1"/>
    </source>
</evidence>
<dbReference type="Proteomes" id="UP000092661">
    <property type="component" value="Plasmid pPA05-1"/>
</dbReference>
<dbReference type="EMBL" id="CP016535">
    <property type="protein sequence ID" value="ANU12301.1"/>
    <property type="molecule type" value="Genomic_DNA"/>
</dbReference>
<sequence length="83" mass="9594">MGNKWDRKCDSSKNRRKTLSRKGQVFLRVQVFVKRSKTTLETFVRGKSNIPKPIELKGLKTPSNGFFHQSFFDCDPTAVLTFL</sequence>
<gene>
    <name evidence="1" type="ORF">BBH88_18525</name>
    <name evidence="2" type="ORF">BBH88_18640</name>
</gene>
<protein>
    <submittedName>
        <fullName evidence="1">Uncharacterized protein</fullName>
    </submittedName>
</protein>
<proteinExistence type="predicted"/>
<geneLocation type="plasmid" evidence="1">
    <name>pPA05-1</name>
</geneLocation>
<reference evidence="3" key="1">
    <citation type="submission" date="2016-07" db="EMBL/GenBank/DDBJ databases">
        <authorList>
            <person name="See-Too W.S."/>
        </authorList>
    </citation>
    <scope>NUCLEOTIDE SEQUENCE [LARGE SCALE GENOMIC DNA]</scope>
    <source>
        <strain evidence="3">DSM 14505</strain>
        <plasmid evidence="3">unnamed1</plasmid>
    </source>
</reference>
<accession>A0ABN4RJX7</accession>
<organism evidence="1 3">
    <name type="scientific">Planococcus antarcticus DSM 14505</name>
    <dbReference type="NCBI Taxonomy" id="1185653"/>
    <lineage>
        <taxon>Bacteria</taxon>
        <taxon>Bacillati</taxon>
        <taxon>Bacillota</taxon>
        <taxon>Bacilli</taxon>
        <taxon>Bacillales</taxon>
        <taxon>Caryophanaceae</taxon>
        <taxon>Planococcus</taxon>
    </lineage>
</organism>